<dbReference type="RefSeq" id="WP_087463052.1">
    <property type="nucleotide sequence ID" value="NZ_CP021425.1"/>
</dbReference>
<organism evidence="1 2">
    <name type="scientific">Oleiphilus messinensis</name>
    <dbReference type="NCBI Taxonomy" id="141451"/>
    <lineage>
        <taxon>Bacteria</taxon>
        <taxon>Pseudomonadati</taxon>
        <taxon>Pseudomonadota</taxon>
        <taxon>Gammaproteobacteria</taxon>
        <taxon>Oceanospirillales</taxon>
        <taxon>Oleiphilaceae</taxon>
        <taxon>Oleiphilus</taxon>
    </lineage>
</organism>
<evidence type="ECO:0000313" key="2">
    <source>
        <dbReference type="Proteomes" id="UP000196027"/>
    </source>
</evidence>
<protein>
    <submittedName>
        <fullName evidence="1">Alpha/beta superfamily hydrolase</fullName>
    </submittedName>
</protein>
<keyword evidence="1" id="KW-0378">Hydrolase</keyword>
<sequence length="349" mass="39347">MGGALNVYAGAEALQHIRNQGLVADDIAMVLGASSGPKWLVLHGIDQYLLGDFFQARKKPLHLLGTSAGAWRMACYAQQDAIAAHNRLTEAYLGQRYAKRPTMSEIQATCRDMVEQFIGTQGAQEILDHPYARMHLITTQCHGATRVPHRYSQALVYLITALLNALHRKTLNLQFTRVVVHHPQSKPPLKTTPDIRTRHHPLTAEKLLDSVLSTGCIPVIIEGVKDVAGPGIFQDGGITDYGFDLPFLPDDGFVLYPHFAQRPVPGWFDKSLSWRKPKHTHYSKTILVVPSPEFIARLPYGKIPDRKDFSNMDDNTRIKYWKTVIAETQRFGDELATLNWQERVRPLPW</sequence>
<keyword evidence="2" id="KW-1185">Reference proteome</keyword>
<dbReference type="Proteomes" id="UP000196027">
    <property type="component" value="Chromosome"/>
</dbReference>
<proteinExistence type="predicted"/>
<dbReference type="EMBL" id="CP021425">
    <property type="protein sequence ID" value="ARU58251.1"/>
    <property type="molecule type" value="Genomic_DNA"/>
</dbReference>
<dbReference type="SUPFAM" id="SSF52151">
    <property type="entry name" value="FabD/lysophospholipase-like"/>
    <property type="match status" value="1"/>
</dbReference>
<dbReference type="AlphaFoldDB" id="A0A1Y0ICQ9"/>
<accession>A0A1Y0ICQ9</accession>
<dbReference type="OrthoDB" id="8586159at2"/>
<dbReference type="GO" id="GO:0016787">
    <property type="term" value="F:hydrolase activity"/>
    <property type="evidence" value="ECO:0007669"/>
    <property type="project" value="UniProtKB-KW"/>
</dbReference>
<gene>
    <name evidence="1" type="ORF">OLMES_4235</name>
</gene>
<name>A0A1Y0ICQ9_9GAMM</name>
<dbReference type="KEGG" id="ome:OLMES_4235"/>
<evidence type="ECO:0000313" key="1">
    <source>
        <dbReference type="EMBL" id="ARU58251.1"/>
    </source>
</evidence>
<reference evidence="1 2" key="1">
    <citation type="submission" date="2017-05" db="EMBL/GenBank/DDBJ databases">
        <title>Genomic insights into alkan degradation activity of Oleiphilus messinensis.</title>
        <authorList>
            <person name="Kozyavkin S.A."/>
            <person name="Slesarev A.I."/>
            <person name="Golyshin P.N."/>
            <person name="Korzhenkov A."/>
            <person name="Golyshina O.N."/>
            <person name="Toshchakov S.V."/>
        </authorList>
    </citation>
    <scope>NUCLEOTIDE SEQUENCE [LARGE SCALE GENOMIC DNA]</scope>
    <source>
        <strain evidence="1 2">ME102</strain>
    </source>
</reference>
<dbReference type="InterPro" id="IPR016035">
    <property type="entry name" value="Acyl_Trfase/lysoPLipase"/>
</dbReference>